<feature type="region of interest" description="Disordered" evidence="4">
    <location>
        <begin position="616"/>
        <end position="642"/>
    </location>
</feature>
<keyword evidence="3" id="KW-0597">Phosphoprotein</keyword>
<dbReference type="FunFam" id="1.10.1200.10:FF:000005">
    <property type="entry name" value="Nonribosomal peptide synthetase 1"/>
    <property type="match status" value="1"/>
</dbReference>
<dbReference type="GO" id="GO:0031177">
    <property type="term" value="F:phosphopantetheine binding"/>
    <property type="evidence" value="ECO:0007669"/>
    <property type="project" value="InterPro"/>
</dbReference>
<keyword evidence="2" id="KW-0596">Phosphopantetheine</keyword>
<dbReference type="SUPFAM" id="SSF53335">
    <property type="entry name" value="S-adenosyl-L-methionine-dependent methyltransferases"/>
    <property type="match status" value="1"/>
</dbReference>
<dbReference type="CDD" id="cd02440">
    <property type="entry name" value="AdoMet_MTases"/>
    <property type="match status" value="1"/>
</dbReference>
<dbReference type="Gene3D" id="3.30.300.30">
    <property type="match status" value="1"/>
</dbReference>
<dbReference type="GO" id="GO:0005737">
    <property type="term" value="C:cytoplasm"/>
    <property type="evidence" value="ECO:0007669"/>
    <property type="project" value="TreeGrafter"/>
</dbReference>
<keyword evidence="7" id="KW-1185">Reference proteome</keyword>
<feature type="region of interest" description="Disordered" evidence="4">
    <location>
        <begin position="1521"/>
        <end position="1561"/>
    </location>
</feature>
<dbReference type="InterPro" id="IPR029058">
    <property type="entry name" value="AB_hydrolase_fold"/>
</dbReference>
<evidence type="ECO:0000256" key="1">
    <source>
        <dbReference type="ARBA" id="ARBA00001957"/>
    </source>
</evidence>
<evidence type="ECO:0000313" key="6">
    <source>
        <dbReference type="EMBL" id="SEG84368.1"/>
    </source>
</evidence>
<dbReference type="PANTHER" id="PTHR45527:SF1">
    <property type="entry name" value="FATTY ACID SYNTHASE"/>
    <property type="match status" value="1"/>
</dbReference>
<dbReference type="InterPro" id="IPR001242">
    <property type="entry name" value="Condensation_dom"/>
</dbReference>
<comment type="cofactor">
    <cofactor evidence="1">
        <name>pantetheine 4'-phosphate</name>
        <dbReference type="ChEBI" id="CHEBI:47942"/>
    </cofactor>
</comment>
<evidence type="ECO:0000256" key="3">
    <source>
        <dbReference type="ARBA" id="ARBA00022553"/>
    </source>
</evidence>
<dbReference type="GO" id="GO:0043041">
    <property type="term" value="P:amino acid activation for nonribosomal peptide biosynthetic process"/>
    <property type="evidence" value="ECO:0007669"/>
    <property type="project" value="TreeGrafter"/>
</dbReference>
<dbReference type="InterPro" id="IPR023213">
    <property type="entry name" value="CAT-like_dom_sf"/>
</dbReference>
<sequence>MRPATLTAEQRKLFDRLVDRLGGAGTVDRITRVPGDRSCLPLSSSQQRIWFFDQLQPEAAIYNVAGAARIRGKLDAELLRRCLGAIVERHEILRTTYHQVDGAGVQRVGPATEPSLPLVDLSVLPVQEREGAAAEYCAAEARRPFDLTRDPMLRPTLLRLSAEEHLLLLCQHHIATDGWSVNLLMREIGERYAAHLRGEKPQLPDLPVQYGDYAEWQRGWLDGARMRDQLDYWRERLADSRLVDLATGRPRPTVLSWDGGTLRRHIPADVIRRVTEVAESEQSTLYMALVAAQSVVLSRWSGQSDVVVGCPVANRGRAEVEHLVGCFINEVPLRVDTSGNPTFRQLLCQVREVALGAYDNQEVPFERVVEAVNPERDAIAHAPLVRHQLGLHNEPQWRVELPGLTFEVAGLSTDTARFDLEVDLSPDGAGGLSGTVYYSTDLFTEDIVLRLLDSLDSVLDAAGRQPDRIVAELPLVGRAESDRLRDVGSGAPAPGGTAAPESPKAPAGFLGLMDRARTAAPSVTAVSGPDATLSHQELDRLANRLSWRLQALGVRPGQPVAVCLPPSARLVTALLAVAKAGGAAVPLNPDYPVTELNEALLDCSAGLVLTDGDGPKGLDSMVRPVDPGDPRETEGLPEDRPAWTVPAEGPAFVCYPRPEPAAVGTVNSHAAVARRLAWAATCFPLTAGDAVLVALSAFDLAPWELLGVPAARGRLVLPEDGSPAGIALAVRRETVRTLRCTASTLAGVLAALAEDDRGPAPLRHVVISGEAAWPALVGDLARVAPGARLFQQSGPASAALDTLAQPVAATHRPGSRSLLGTLLPGPGVRVLDRCGAAVPMGVPGELCLTVPPTPPVFLGRPRESADALVEDPLGVCGQLLRTGSRARWLPDGRLDLLAEETRVRRHLLETRDIAAALEELPDVARANAATLAQDLSAAETEPLLVAHVSLRPDPSTPRTKGTGGTAVSADRGRKLFEEIWTSRSAEDDPTLNPEGWNSPQTGEYLTAAEMREWADSSLRRITALRPARVLEIGCKTGALLFRLAPRCDTYTGTDLSTRALAHIRSHQDWLANKVDDVTLLPRAADDFTDFEDARFDTVVINSVVQYFPDQSYLERVLRGALALLPPGGHVYLGAVRSLPLLRALHLPAQLARLEPGARAAELRDSVASHVAREEELALDPGYFTGLAGRLPGLAEVYVLPRLGRSRNELAGYRYDVVLRAGSPIAAAPPVTTLDWQADGLDPAALTELLRAGGHSRVLLRGVPDARLRARLDALRALDADTLRSAAEVTAALVPQPARAGGPIDPHQLNGIAAEAGHRAMLQYRDDGPGDELDVLLTREEPGDDTGAGAEQHFPTGFGRRPAAPGSTPRPLANQPLTAARSRTVAPLLRAHLQERFPGYAVPAHLLVVDAFPTGRDLTLDRAALPRPDLLAAAAEAQREPGTDTEKSLARIWAEALGVDRIGVHDDFFALGGHSLLGAEVIERVRKDYKIDVPLGRLFESPTIASVAAFVDERLSRPQEEIAPIRRQSREALRRRRAERAAASGRPTEAAGPRQGHRERTP</sequence>
<proteinExistence type="predicted"/>
<dbReference type="Gene3D" id="3.30.559.10">
    <property type="entry name" value="Chloramphenicol acetyltransferase-like domain"/>
    <property type="match status" value="1"/>
</dbReference>
<feature type="compositionally biased region" description="Low complexity" evidence="4">
    <location>
        <begin position="488"/>
        <end position="502"/>
    </location>
</feature>
<dbReference type="PROSITE" id="PS00012">
    <property type="entry name" value="PHOSPHOPANTETHEINE"/>
    <property type="match status" value="1"/>
</dbReference>
<evidence type="ECO:0000313" key="7">
    <source>
        <dbReference type="Proteomes" id="UP000236754"/>
    </source>
</evidence>
<feature type="region of interest" description="Disordered" evidence="4">
    <location>
        <begin position="1339"/>
        <end position="1373"/>
    </location>
</feature>
<name>A0A1H6DG81_9ACTN</name>
<feature type="compositionally biased region" description="Basic and acidic residues" evidence="4">
    <location>
        <begin position="626"/>
        <end position="641"/>
    </location>
</feature>
<dbReference type="SUPFAM" id="SSF47336">
    <property type="entry name" value="ACP-like"/>
    <property type="match status" value="1"/>
</dbReference>
<feature type="domain" description="Carrier" evidence="5">
    <location>
        <begin position="1439"/>
        <end position="1514"/>
    </location>
</feature>
<dbReference type="InterPro" id="IPR045851">
    <property type="entry name" value="AMP-bd_C_sf"/>
</dbReference>
<dbReference type="OrthoDB" id="2472181at2"/>
<dbReference type="EMBL" id="FNVU01000015">
    <property type="protein sequence ID" value="SEG84368.1"/>
    <property type="molecule type" value="Genomic_DNA"/>
</dbReference>
<evidence type="ECO:0000259" key="5">
    <source>
        <dbReference type="PROSITE" id="PS50075"/>
    </source>
</evidence>
<dbReference type="Pfam" id="PF00668">
    <property type="entry name" value="Condensation"/>
    <property type="match status" value="1"/>
</dbReference>
<dbReference type="Gene3D" id="3.40.50.150">
    <property type="entry name" value="Vaccinia Virus protein VP39"/>
    <property type="match status" value="1"/>
</dbReference>
<dbReference type="Proteomes" id="UP000236754">
    <property type="component" value="Unassembled WGS sequence"/>
</dbReference>
<dbReference type="InterPro" id="IPR013217">
    <property type="entry name" value="Methyltransf_12"/>
</dbReference>
<dbReference type="GO" id="GO:0003824">
    <property type="term" value="F:catalytic activity"/>
    <property type="evidence" value="ECO:0007669"/>
    <property type="project" value="InterPro"/>
</dbReference>
<dbReference type="InterPro" id="IPR029063">
    <property type="entry name" value="SAM-dependent_MTases_sf"/>
</dbReference>
<dbReference type="Pfam" id="PF00501">
    <property type="entry name" value="AMP-binding"/>
    <property type="match status" value="1"/>
</dbReference>
<dbReference type="InterPro" id="IPR009081">
    <property type="entry name" value="PP-bd_ACP"/>
</dbReference>
<feature type="region of interest" description="Disordered" evidence="4">
    <location>
        <begin position="482"/>
        <end position="506"/>
    </location>
</feature>
<dbReference type="SUPFAM" id="SSF52777">
    <property type="entry name" value="CoA-dependent acyltransferases"/>
    <property type="match status" value="2"/>
</dbReference>
<dbReference type="FunFam" id="3.30.559.10:FF:000012">
    <property type="entry name" value="Non-ribosomal peptide synthetase"/>
    <property type="match status" value="1"/>
</dbReference>
<dbReference type="InterPro" id="IPR042099">
    <property type="entry name" value="ANL_N_sf"/>
</dbReference>
<dbReference type="GO" id="GO:0009403">
    <property type="term" value="P:toxin biosynthetic process"/>
    <property type="evidence" value="ECO:0007669"/>
    <property type="project" value="UniProtKB-ARBA"/>
</dbReference>
<dbReference type="GO" id="GO:0017000">
    <property type="term" value="P:antibiotic biosynthetic process"/>
    <property type="evidence" value="ECO:0007669"/>
    <property type="project" value="UniProtKB-ARBA"/>
</dbReference>
<evidence type="ECO:0000256" key="2">
    <source>
        <dbReference type="ARBA" id="ARBA00022450"/>
    </source>
</evidence>
<dbReference type="Gene3D" id="3.40.50.1820">
    <property type="entry name" value="alpha/beta hydrolase"/>
    <property type="match status" value="1"/>
</dbReference>
<feature type="region of interest" description="Disordered" evidence="4">
    <location>
        <begin position="949"/>
        <end position="968"/>
    </location>
</feature>
<accession>A0A1H6DG81</accession>
<dbReference type="SMART" id="SM00823">
    <property type="entry name" value="PKS_PP"/>
    <property type="match status" value="1"/>
</dbReference>
<dbReference type="Gene3D" id="3.40.50.12780">
    <property type="entry name" value="N-terminal domain of ligase-like"/>
    <property type="match status" value="1"/>
</dbReference>
<dbReference type="Pfam" id="PF08242">
    <property type="entry name" value="Methyltransf_12"/>
    <property type="match status" value="1"/>
</dbReference>
<organism evidence="6 7">
    <name type="scientific">Actinacidiphila yanglinensis</name>
    <dbReference type="NCBI Taxonomy" id="310779"/>
    <lineage>
        <taxon>Bacteria</taxon>
        <taxon>Bacillati</taxon>
        <taxon>Actinomycetota</taxon>
        <taxon>Actinomycetes</taxon>
        <taxon>Kitasatosporales</taxon>
        <taxon>Streptomycetaceae</taxon>
        <taxon>Actinacidiphila</taxon>
    </lineage>
</organism>
<dbReference type="PANTHER" id="PTHR45527">
    <property type="entry name" value="NONRIBOSOMAL PEPTIDE SYNTHETASE"/>
    <property type="match status" value="1"/>
</dbReference>
<dbReference type="SUPFAM" id="SSF56801">
    <property type="entry name" value="Acetyl-CoA synthetase-like"/>
    <property type="match status" value="1"/>
</dbReference>
<dbReference type="InterPro" id="IPR006162">
    <property type="entry name" value="Ppantetheine_attach_site"/>
</dbReference>
<dbReference type="RefSeq" id="WP_103888907.1">
    <property type="nucleotide sequence ID" value="NZ_FNVU01000015.1"/>
</dbReference>
<dbReference type="Gene3D" id="3.30.559.30">
    <property type="entry name" value="Nonribosomal peptide synthetase, condensation domain"/>
    <property type="match status" value="1"/>
</dbReference>
<feature type="compositionally biased region" description="Basic and acidic residues" evidence="4">
    <location>
        <begin position="1521"/>
        <end position="1531"/>
    </location>
</feature>
<dbReference type="CDD" id="cd19531">
    <property type="entry name" value="LCL_NRPS-like"/>
    <property type="match status" value="1"/>
</dbReference>
<dbReference type="InterPro" id="IPR036736">
    <property type="entry name" value="ACP-like_sf"/>
</dbReference>
<reference evidence="6 7" key="1">
    <citation type="submission" date="2016-10" db="EMBL/GenBank/DDBJ databases">
        <authorList>
            <person name="de Groot N.N."/>
        </authorList>
    </citation>
    <scope>NUCLEOTIDE SEQUENCE [LARGE SCALE GENOMIC DNA]</scope>
    <source>
        <strain evidence="6 7">CGMCC 4.2023</strain>
    </source>
</reference>
<gene>
    <name evidence="6" type="ORF">SAMN05216223_11562</name>
</gene>
<dbReference type="InterPro" id="IPR020806">
    <property type="entry name" value="PKS_PP-bd"/>
</dbReference>
<dbReference type="PROSITE" id="PS50075">
    <property type="entry name" value="CARRIER"/>
    <property type="match status" value="1"/>
</dbReference>
<dbReference type="Pfam" id="PF00550">
    <property type="entry name" value="PP-binding"/>
    <property type="match status" value="1"/>
</dbReference>
<dbReference type="GO" id="GO:0008610">
    <property type="term" value="P:lipid biosynthetic process"/>
    <property type="evidence" value="ECO:0007669"/>
    <property type="project" value="UniProtKB-ARBA"/>
</dbReference>
<protein>
    <submittedName>
        <fullName evidence="6">Non-ribosomal peptide synthetase component F</fullName>
    </submittedName>
</protein>
<evidence type="ECO:0000256" key="4">
    <source>
        <dbReference type="SAM" id="MobiDB-lite"/>
    </source>
</evidence>
<dbReference type="InterPro" id="IPR000873">
    <property type="entry name" value="AMP-dep_synth/lig_dom"/>
</dbReference>